<reference evidence="1 2" key="1">
    <citation type="journal article" date="2013" name="Proc. Natl. Acad. Sci. U.S.A.">
        <title>Fine-scale variation in meiotic recombination in Mimulus inferred from population shotgun sequencing.</title>
        <authorList>
            <person name="Hellsten U."/>
            <person name="Wright K.M."/>
            <person name="Jenkins J."/>
            <person name="Shu S."/>
            <person name="Yuan Y."/>
            <person name="Wessler S.R."/>
            <person name="Schmutz J."/>
            <person name="Willis J.H."/>
            <person name="Rokhsar D.S."/>
        </authorList>
    </citation>
    <scope>NUCLEOTIDE SEQUENCE [LARGE SCALE GENOMIC DNA]</scope>
    <source>
        <strain evidence="2">cv. DUN x IM62</strain>
    </source>
</reference>
<dbReference type="EMBL" id="KI630559">
    <property type="protein sequence ID" value="EYU37180.1"/>
    <property type="molecule type" value="Genomic_DNA"/>
</dbReference>
<dbReference type="AlphaFoldDB" id="A0A022RE59"/>
<accession>A0A022RE59</accession>
<proteinExistence type="predicted"/>
<organism evidence="1 2">
    <name type="scientific">Erythranthe guttata</name>
    <name type="common">Yellow monkey flower</name>
    <name type="synonym">Mimulus guttatus</name>
    <dbReference type="NCBI Taxonomy" id="4155"/>
    <lineage>
        <taxon>Eukaryota</taxon>
        <taxon>Viridiplantae</taxon>
        <taxon>Streptophyta</taxon>
        <taxon>Embryophyta</taxon>
        <taxon>Tracheophyta</taxon>
        <taxon>Spermatophyta</taxon>
        <taxon>Magnoliopsida</taxon>
        <taxon>eudicotyledons</taxon>
        <taxon>Gunneridae</taxon>
        <taxon>Pentapetalae</taxon>
        <taxon>asterids</taxon>
        <taxon>lamiids</taxon>
        <taxon>Lamiales</taxon>
        <taxon>Phrymaceae</taxon>
        <taxon>Erythranthe</taxon>
    </lineage>
</organism>
<protein>
    <submittedName>
        <fullName evidence="1">Uncharacterized protein</fullName>
    </submittedName>
</protein>
<name>A0A022RE59_ERYGU</name>
<evidence type="ECO:0000313" key="2">
    <source>
        <dbReference type="Proteomes" id="UP000030748"/>
    </source>
</evidence>
<gene>
    <name evidence="1" type="ORF">MIMGU_mgv1a017599mg</name>
</gene>
<keyword evidence="2" id="KW-1185">Reference proteome</keyword>
<dbReference type="Proteomes" id="UP000030748">
    <property type="component" value="Unassembled WGS sequence"/>
</dbReference>
<sequence length="54" mass="6315">MEASGLILQSMATAERRRYPIFMFTSGCPIPDELWRFTYLANINIDTKDRPLYT</sequence>
<evidence type="ECO:0000313" key="1">
    <source>
        <dbReference type="EMBL" id="EYU37180.1"/>
    </source>
</evidence>